<dbReference type="Proteomes" id="UP000683139">
    <property type="component" value="Unassembled WGS sequence"/>
</dbReference>
<dbReference type="EMBL" id="BOSE01000005">
    <property type="protein sequence ID" value="GIP17207.1"/>
    <property type="molecule type" value="Genomic_DNA"/>
</dbReference>
<accession>A0A919YMJ5</accession>
<gene>
    <name evidence="1" type="ORF">J40TS1_28490</name>
</gene>
<sequence>MLKATHIRFSDCFAPPLMLSLDWYQEACTLVENEERSVEQKLREHLKCFRRKHTSEA</sequence>
<proteinExistence type="predicted"/>
<evidence type="ECO:0000313" key="2">
    <source>
        <dbReference type="Proteomes" id="UP000683139"/>
    </source>
</evidence>
<keyword evidence="2" id="KW-1185">Reference proteome</keyword>
<reference evidence="1" key="1">
    <citation type="submission" date="2021-03" db="EMBL/GenBank/DDBJ databases">
        <title>Antimicrobial resistance genes in bacteria isolated from Japanese honey, and their potential for conferring macrolide and lincosamide resistance in the American foulbrood pathogen Paenibacillus larvae.</title>
        <authorList>
            <person name="Okamoto M."/>
            <person name="Kumagai M."/>
            <person name="Kanamori H."/>
            <person name="Takamatsu D."/>
        </authorList>
    </citation>
    <scope>NUCLEOTIDE SEQUENCE</scope>
    <source>
        <strain evidence="1">J40TS1</strain>
    </source>
</reference>
<dbReference type="AlphaFoldDB" id="A0A919YMJ5"/>
<comment type="caution">
    <text evidence="1">The sequence shown here is derived from an EMBL/GenBank/DDBJ whole genome shotgun (WGS) entry which is preliminary data.</text>
</comment>
<protein>
    <submittedName>
        <fullName evidence="1">Uncharacterized protein</fullName>
    </submittedName>
</protein>
<name>A0A919YMJ5_9BACL</name>
<evidence type="ECO:0000313" key="1">
    <source>
        <dbReference type="EMBL" id="GIP17207.1"/>
    </source>
</evidence>
<organism evidence="1 2">
    <name type="scientific">Paenibacillus montaniterrae</name>
    <dbReference type="NCBI Taxonomy" id="429341"/>
    <lineage>
        <taxon>Bacteria</taxon>
        <taxon>Bacillati</taxon>
        <taxon>Bacillota</taxon>
        <taxon>Bacilli</taxon>
        <taxon>Bacillales</taxon>
        <taxon>Paenibacillaceae</taxon>
        <taxon>Paenibacillus</taxon>
    </lineage>
</organism>